<evidence type="ECO:0000313" key="2">
    <source>
        <dbReference type="Proteomes" id="UP000194885"/>
    </source>
</evidence>
<dbReference type="EMBL" id="NGKW01000002">
    <property type="protein sequence ID" value="OTN94525.1"/>
    <property type="molecule type" value="Genomic_DNA"/>
</dbReference>
<dbReference type="InterPro" id="IPR036388">
    <property type="entry name" value="WH-like_DNA-bd_sf"/>
</dbReference>
<reference evidence="1 2" key="1">
    <citation type="submission" date="2017-05" db="EMBL/GenBank/DDBJ databases">
        <title>The Genome Sequence of Enterococcus faecium 7H8_DIV0219.</title>
        <authorList>
            <consortium name="The Broad Institute Genomics Platform"/>
            <consortium name="The Broad Institute Genomic Center for Infectious Diseases"/>
            <person name="Earl A."/>
            <person name="Manson A."/>
            <person name="Schwartman J."/>
            <person name="Gilmore M."/>
            <person name="Abouelleil A."/>
            <person name="Cao P."/>
            <person name="Chapman S."/>
            <person name="Cusick C."/>
            <person name="Shea T."/>
            <person name="Young S."/>
            <person name="Neafsey D."/>
            <person name="Nusbaum C."/>
            <person name="Birren B."/>
        </authorList>
    </citation>
    <scope>NUCLEOTIDE SEQUENCE [LARGE SCALE GENOMIC DNA]</scope>
    <source>
        <strain evidence="1 2">7H8_DIV0219</strain>
    </source>
</reference>
<dbReference type="Gene3D" id="1.10.10.10">
    <property type="entry name" value="Winged helix-like DNA-binding domain superfamily/Winged helix DNA-binding domain"/>
    <property type="match status" value="1"/>
</dbReference>
<gene>
    <name evidence="1" type="ORF">A5810_000768</name>
</gene>
<accession>A0A242BGA2</accession>
<organism evidence="1 2">
    <name type="scientific">Enterococcus faecium</name>
    <name type="common">Streptococcus faecium</name>
    <dbReference type="NCBI Taxonomy" id="1352"/>
    <lineage>
        <taxon>Bacteria</taxon>
        <taxon>Bacillati</taxon>
        <taxon>Bacillota</taxon>
        <taxon>Bacilli</taxon>
        <taxon>Lactobacillales</taxon>
        <taxon>Enterococcaceae</taxon>
        <taxon>Enterococcus</taxon>
    </lineage>
</organism>
<name>A0A242BGA2_ENTFC</name>
<proteinExistence type="predicted"/>
<dbReference type="AlphaFoldDB" id="A0A242BGA2"/>
<dbReference type="Proteomes" id="UP000194885">
    <property type="component" value="Unassembled WGS sequence"/>
</dbReference>
<sequence>MNIKTIPFSELQSELKELLKQVYFITSQGEIVMNQQEFNQKIQLFKDKMPKKYPIIYFDSMKIIGSKWKNPVIWHLMLTGGQHYNELKLSIENITKQC</sequence>
<evidence type="ECO:0000313" key="1">
    <source>
        <dbReference type="EMBL" id="OTN94525.1"/>
    </source>
</evidence>
<dbReference type="RefSeq" id="WP_218777254.1">
    <property type="nucleotide sequence ID" value="NZ_NGKW01000002.1"/>
</dbReference>
<comment type="caution">
    <text evidence="1">The sequence shown here is derived from an EMBL/GenBank/DDBJ whole genome shotgun (WGS) entry which is preliminary data.</text>
</comment>
<protein>
    <submittedName>
        <fullName evidence="1">Uncharacterized protein</fullName>
    </submittedName>
</protein>